<sequence length="58" mass="6300">MMNGKNKSDQEKSTKEMSSDQQKLATDKQTPPPQSQGENNPGHTKDDSSDAEAQKGHA</sequence>
<comment type="caution">
    <text evidence="2">The sequence shown here is derived from an EMBL/GenBank/DDBJ whole genome shotgun (WGS) entry which is preliminary data.</text>
</comment>
<dbReference type="AlphaFoldDB" id="A0A2N3UBL8"/>
<feature type="compositionally biased region" description="Basic and acidic residues" evidence="1">
    <location>
        <begin position="43"/>
        <end position="58"/>
    </location>
</feature>
<dbReference type="Proteomes" id="UP000233782">
    <property type="component" value="Unassembled WGS sequence"/>
</dbReference>
<organism evidence="2 3">
    <name type="scientific">Pontibacter ramchanderi</name>
    <dbReference type="NCBI Taxonomy" id="1179743"/>
    <lineage>
        <taxon>Bacteria</taxon>
        <taxon>Pseudomonadati</taxon>
        <taxon>Bacteroidota</taxon>
        <taxon>Cytophagia</taxon>
        <taxon>Cytophagales</taxon>
        <taxon>Hymenobacteraceae</taxon>
        <taxon>Pontibacter</taxon>
    </lineage>
</organism>
<dbReference type="RefSeq" id="WP_180336363.1">
    <property type="nucleotide sequence ID" value="NZ_PJMU01000002.1"/>
</dbReference>
<dbReference type="EMBL" id="PJMU01000002">
    <property type="protein sequence ID" value="PKV66778.1"/>
    <property type="molecule type" value="Genomic_DNA"/>
</dbReference>
<keyword evidence="3" id="KW-1185">Reference proteome</keyword>
<reference evidence="2 3" key="1">
    <citation type="submission" date="2017-12" db="EMBL/GenBank/DDBJ databases">
        <title>Genomic Encyclopedia of Type Strains, Phase III (KMG-III): the genomes of soil and plant-associated and newly described type strains.</title>
        <authorList>
            <person name="Whitman W."/>
        </authorList>
    </citation>
    <scope>NUCLEOTIDE SEQUENCE [LARGE SCALE GENOMIC DNA]</scope>
    <source>
        <strain evidence="2 3">LP43</strain>
    </source>
</reference>
<protein>
    <submittedName>
        <fullName evidence="2">Uncharacterized protein</fullName>
    </submittedName>
</protein>
<feature type="region of interest" description="Disordered" evidence="1">
    <location>
        <begin position="1"/>
        <end position="58"/>
    </location>
</feature>
<proteinExistence type="predicted"/>
<gene>
    <name evidence="2" type="ORF">BD749_1912</name>
</gene>
<feature type="compositionally biased region" description="Basic and acidic residues" evidence="1">
    <location>
        <begin position="1"/>
        <end position="18"/>
    </location>
</feature>
<evidence type="ECO:0000256" key="1">
    <source>
        <dbReference type="SAM" id="MobiDB-lite"/>
    </source>
</evidence>
<evidence type="ECO:0000313" key="2">
    <source>
        <dbReference type="EMBL" id="PKV66778.1"/>
    </source>
</evidence>
<feature type="compositionally biased region" description="Polar residues" evidence="1">
    <location>
        <begin position="19"/>
        <end position="42"/>
    </location>
</feature>
<accession>A0A2N3UBL8</accession>
<name>A0A2N3UBL8_9BACT</name>
<evidence type="ECO:0000313" key="3">
    <source>
        <dbReference type="Proteomes" id="UP000233782"/>
    </source>
</evidence>